<keyword evidence="2" id="KW-1185">Reference proteome</keyword>
<dbReference type="Proteomes" id="UP000692954">
    <property type="component" value="Unassembled WGS sequence"/>
</dbReference>
<organism evidence="1 2">
    <name type="scientific">Paramecium sonneborni</name>
    <dbReference type="NCBI Taxonomy" id="65129"/>
    <lineage>
        <taxon>Eukaryota</taxon>
        <taxon>Sar</taxon>
        <taxon>Alveolata</taxon>
        <taxon>Ciliophora</taxon>
        <taxon>Intramacronucleata</taxon>
        <taxon>Oligohymenophorea</taxon>
        <taxon>Peniculida</taxon>
        <taxon>Parameciidae</taxon>
        <taxon>Paramecium</taxon>
    </lineage>
</organism>
<protein>
    <submittedName>
        <fullName evidence="1">Uncharacterized protein</fullName>
    </submittedName>
</protein>
<gene>
    <name evidence="1" type="ORF">PSON_ATCC_30995.1.T0010014</name>
</gene>
<dbReference type="OrthoDB" id="10539778at2759"/>
<name>A0A8S1JRZ5_9CILI</name>
<sequence length="412" mass="45046">MSNKIEKYSKILNLINQQGCVTRTTCAAATIQAACVKNSSGGDCYWTGTACVDKTCANAPLTMTTNTACGGFVQDCITKTGGGCVANGACSAATLPAACVKNKDKVDCIWDTTCKEKTCANAPITNNTHELCTSYLPTCTVKTGGGCQPRICSNAPPSLTTNEACEAYLTGYNCITKTGGGCVTNTTCAAITIKAACIKNSSAQPCFYDDDSSSCKDKICVNAPSISATHELCQTFLNTFMYQERNLLQKIMYFSIIGQMLRIQIYMLSFCRHRSCLHYFNISKCYLNCSDCVRFTNCASIKGIGLNDEISDTYHNLCNSNSTGTASQEKALYLDWFNMQKIYYFIQFELQIDETAYQERKTLCTEYGTDQQTCTCNQSFKYFLCILTANTCVDFIDTATTSCSQIKRKGIG</sequence>
<comment type="caution">
    <text evidence="1">The sequence shown here is derived from an EMBL/GenBank/DDBJ whole genome shotgun (WGS) entry which is preliminary data.</text>
</comment>
<evidence type="ECO:0000313" key="1">
    <source>
        <dbReference type="EMBL" id="CAD8045373.1"/>
    </source>
</evidence>
<dbReference type="EMBL" id="CAJJDN010000001">
    <property type="protein sequence ID" value="CAD8045373.1"/>
    <property type="molecule type" value="Genomic_DNA"/>
</dbReference>
<proteinExistence type="predicted"/>
<accession>A0A8S1JRZ5</accession>
<dbReference type="Pfam" id="PF01508">
    <property type="entry name" value="Paramecium_SA"/>
    <property type="match status" value="3"/>
</dbReference>
<dbReference type="AlphaFoldDB" id="A0A8S1JRZ5"/>
<evidence type="ECO:0000313" key="2">
    <source>
        <dbReference type="Proteomes" id="UP000692954"/>
    </source>
</evidence>
<dbReference type="SMART" id="SM00639">
    <property type="entry name" value="PSA"/>
    <property type="match status" value="3"/>
</dbReference>
<reference evidence="1" key="1">
    <citation type="submission" date="2021-01" db="EMBL/GenBank/DDBJ databases">
        <authorList>
            <consortium name="Genoscope - CEA"/>
            <person name="William W."/>
        </authorList>
    </citation>
    <scope>NUCLEOTIDE SEQUENCE</scope>
</reference>
<dbReference type="InterPro" id="IPR002895">
    <property type="entry name" value="Paramecium_SA"/>
</dbReference>